<dbReference type="Gene3D" id="3.40.50.1100">
    <property type="match status" value="2"/>
</dbReference>
<dbReference type="RefSeq" id="WP_142458068.1">
    <property type="nucleotide sequence ID" value="NZ_FXTJ01000002.1"/>
</dbReference>
<comment type="cofactor">
    <cofactor evidence="1">
        <name>pyridoxal 5'-phosphate</name>
        <dbReference type="ChEBI" id="CHEBI:597326"/>
    </cofactor>
</comment>
<sequence length="318" mass="31421">MTVPLSHWPTPLDRAPRLSAALGLRPGDLAVKRDDLTDLGGGNKVRKLEHLVAEAVGDGATVLVTQGGVQSNHARMTAAAAARLGLRAVLVLGGTPAEDRPGNLALEGALGARVVVVPDPADVDARVAEVAAELRAAGEAPAVLPLGGSSATGARGYLACAAELEEQAPGARHVVVAVGSGGTMAGLVAGLGADRVLGVDTGAVPDPVERVAALVTALGGDASGLRLRRDQVGGGYGAPTESAGAALRTAARTEGLLLDPVYTAKALAGLAAAVADGSIRPGEPTVFVHTGGLPGLFVHPMAAELAAEVLASSGPRAT</sequence>
<evidence type="ECO:0000256" key="5">
    <source>
        <dbReference type="PIRSR" id="PIRSR006278-2"/>
    </source>
</evidence>
<dbReference type="Pfam" id="PF00291">
    <property type="entry name" value="PALP"/>
    <property type="match status" value="1"/>
</dbReference>
<evidence type="ECO:0000256" key="3">
    <source>
        <dbReference type="ARBA" id="ARBA00022898"/>
    </source>
</evidence>
<evidence type="ECO:0000256" key="2">
    <source>
        <dbReference type="ARBA" id="ARBA00008639"/>
    </source>
</evidence>
<dbReference type="EMBL" id="FXTJ01000002">
    <property type="protein sequence ID" value="SMO64894.1"/>
    <property type="molecule type" value="Genomic_DNA"/>
</dbReference>
<accession>A0A521CZN8</accession>
<proteinExistence type="inferred from homology"/>
<protein>
    <submittedName>
        <fullName evidence="7">D-cysteine desulfhydrase</fullName>
    </submittedName>
</protein>
<organism evidence="7 8">
    <name type="scientific">Geodermatophilus aquaeductus</name>
    <dbReference type="NCBI Taxonomy" id="1564161"/>
    <lineage>
        <taxon>Bacteria</taxon>
        <taxon>Bacillati</taxon>
        <taxon>Actinomycetota</taxon>
        <taxon>Actinomycetes</taxon>
        <taxon>Geodermatophilales</taxon>
        <taxon>Geodermatophilaceae</taxon>
        <taxon>Geodermatophilus</taxon>
    </lineage>
</organism>
<dbReference type="InterPro" id="IPR036052">
    <property type="entry name" value="TrpB-like_PALP_sf"/>
</dbReference>
<feature type="active site" description="Nucleophile" evidence="4">
    <location>
        <position position="71"/>
    </location>
</feature>
<name>A0A521CZN8_9ACTN</name>
<dbReference type="Proteomes" id="UP000317484">
    <property type="component" value="Unassembled WGS sequence"/>
</dbReference>
<dbReference type="PIRSF" id="PIRSF006278">
    <property type="entry name" value="ACCD_DCysDesulf"/>
    <property type="match status" value="1"/>
</dbReference>
<dbReference type="PANTHER" id="PTHR43780">
    <property type="entry name" value="1-AMINOCYCLOPROPANE-1-CARBOXYLATE DEAMINASE-RELATED"/>
    <property type="match status" value="1"/>
</dbReference>
<comment type="similarity">
    <text evidence="2">Belongs to the ACC deaminase/D-cysteine desulfhydrase family.</text>
</comment>
<keyword evidence="3 5" id="KW-0663">Pyridoxal phosphate</keyword>
<dbReference type="InterPro" id="IPR001926">
    <property type="entry name" value="TrpB-like_PALP"/>
</dbReference>
<dbReference type="GO" id="GO:1901605">
    <property type="term" value="P:alpha-amino acid metabolic process"/>
    <property type="evidence" value="ECO:0007669"/>
    <property type="project" value="UniProtKB-ARBA"/>
</dbReference>
<evidence type="ECO:0000256" key="4">
    <source>
        <dbReference type="PIRSR" id="PIRSR006278-1"/>
    </source>
</evidence>
<keyword evidence="8" id="KW-1185">Reference proteome</keyword>
<feature type="modified residue" description="N6-(pyridoxal phosphate)lysine" evidence="5">
    <location>
        <position position="44"/>
    </location>
</feature>
<evidence type="ECO:0000256" key="1">
    <source>
        <dbReference type="ARBA" id="ARBA00001933"/>
    </source>
</evidence>
<gene>
    <name evidence="7" type="ORF">SAMN06273567_102777</name>
</gene>
<dbReference type="AlphaFoldDB" id="A0A521CZN8"/>
<evidence type="ECO:0000313" key="7">
    <source>
        <dbReference type="EMBL" id="SMO64894.1"/>
    </source>
</evidence>
<reference evidence="7 8" key="1">
    <citation type="submission" date="2017-05" db="EMBL/GenBank/DDBJ databases">
        <authorList>
            <person name="Varghese N."/>
            <person name="Submissions S."/>
        </authorList>
    </citation>
    <scope>NUCLEOTIDE SEQUENCE [LARGE SCALE GENOMIC DNA]</scope>
    <source>
        <strain evidence="7 8">DSM 46834</strain>
    </source>
</reference>
<dbReference type="GO" id="GO:0019148">
    <property type="term" value="F:D-cysteine desulfhydrase activity"/>
    <property type="evidence" value="ECO:0007669"/>
    <property type="project" value="TreeGrafter"/>
</dbReference>
<dbReference type="SUPFAM" id="SSF53686">
    <property type="entry name" value="Tryptophan synthase beta subunit-like PLP-dependent enzymes"/>
    <property type="match status" value="1"/>
</dbReference>
<evidence type="ECO:0000259" key="6">
    <source>
        <dbReference type="Pfam" id="PF00291"/>
    </source>
</evidence>
<dbReference type="PANTHER" id="PTHR43780:SF2">
    <property type="entry name" value="1-AMINOCYCLOPROPANE-1-CARBOXYLATE DEAMINASE-RELATED"/>
    <property type="match status" value="1"/>
</dbReference>
<dbReference type="InterPro" id="IPR027278">
    <property type="entry name" value="ACCD_DCysDesulf"/>
</dbReference>
<evidence type="ECO:0000313" key="8">
    <source>
        <dbReference type="Proteomes" id="UP000317484"/>
    </source>
</evidence>
<feature type="domain" description="Tryptophan synthase beta chain-like PALP" evidence="6">
    <location>
        <begin position="5"/>
        <end position="291"/>
    </location>
</feature>